<evidence type="ECO:0000313" key="8">
    <source>
        <dbReference type="EMBL" id="TGY17214.1"/>
    </source>
</evidence>
<dbReference type="Gene3D" id="3.10.105.10">
    <property type="entry name" value="Dipeptide-binding Protein, Domain 3"/>
    <property type="match status" value="1"/>
</dbReference>
<feature type="signal peptide" evidence="6">
    <location>
        <begin position="1"/>
        <end position="22"/>
    </location>
</feature>
<proteinExistence type="inferred from homology"/>
<evidence type="ECO:0000256" key="1">
    <source>
        <dbReference type="ARBA" id="ARBA00004196"/>
    </source>
</evidence>
<dbReference type="InterPro" id="IPR030678">
    <property type="entry name" value="Peptide/Ni-bd"/>
</dbReference>
<dbReference type="PANTHER" id="PTHR30290:SF10">
    <property type="entry name" value="PERIPLASMIC OLIGOPEPTIDE-BINDING PROTEIN-RELATED"/>
    <property type="match status" value="1"/>
</dbReference>
<dbReference type="GO" id="GO:0015833">
    <property type="term" value="P:peptide transport"/>
    <property type="evidence" value="ECO:0007669"/>
    <property type="project" value="UniProtKB-KW"/>
</dbReference>
<dbReference type="FunFam" id="3.90.76.10:FF:000001">
    <property type="entry name" value="Oligopeptide ABC transporter substrate-binding protein"/>
    <property type="match status" value="1"/>
</dbReference>
<evidence type="ECO:0000259" key="7">
    <source>
        <dbReference type="Pfam" id="PF00496"/>
    </source>
</evidence>
<dbReference type="AlphaFoldDB" id="A0A4S2BSX4"/>
<feature type="chain" id="PRO_5038773329" evidence="6">
    <location>
        <begin position="23"/>
        <end position="545"/>
    </location>
</feature>
<dbReference type="EMBL" id="SRYV01000002">
    <property type="protein sequence ID" value="TGY17214.1"/>
    <property type="molecule type" value="Genomic_DNA"/>
</dbReference>
<keyword evidence="5" id="KW-0571">Peptide transport</keyword>
<dbReference type="GO" id="GO:0030288">
    <property type="term" value="C:outer membrane-bounded periplasmic space"/>
    <property type="evidence" value="ECO:0007669"/>
    <property type="project" value="UniProtKB-ARBA"/>
</dbReference>
<dbReference type="GO" id="GO:0043190">
    <property type="term" value="C:ATP-binding cassette (ABC) transporter complex"/>
    <property type="evidence" value="ECO:0007669"/>
    <property type="project" value="InterPro"/>
</dbReference>
<gene>
    <name evidence="8" type="ORF">E5351_01790</name>
</gene>
<dbReference type="Gene3D" id="3.40.190.10">
    <property type="entry name" value="Periplasmic binding protein-like II"/>
    <property type="match status" value="1"/>
</dbReference>
<evidence type="ECO:0000256" key="3">
    <source>
        <dbReference type="ARBA" id="ARBA00022448"/>
    </source>
</evidence>
<dbReference type="InterPro" id="IPR039424">
    <property type="entry name" value="SBP_5"/>
</dbReference>
<dbReference type="RefSeq" id="WP_004045790.1">
    <property type="nucleotide sequence ID" value="NZ_AQFR02000003.1"/>
</dbReference>
<accession>A0A4S2BSX4</accession>
<dbReference type="GO" id="GO:1904680">
    <property type="term" value="F:peptide transmembrane transporter activity"/>
    <property type="evidence" value="ECO:0007669"/>
    <property type="project" value="TreeGrafter"/>
</dbReference>
<dbReference type="FunFam" id="3.10.105.10:FF:000001">
    <property type="entry name" value="Oligopeptide ABC transporter, oligopeptide-binding protein"/>
    <property type="match status" value="1"/>
</dbReference>
<dbReference type="InterPro" id="IPR000914">
    <property type="entry name" value="SBP_5_dom"/>
</dbReference>
<evidence type="ECO:0000256" key="4">
    <source>
        <dbReference type="ARBA" id="ARBA00022729"/>
    </source>
</evidence>
<name>A0A4S2BSX4_9LACO</name>
<dbReference type="SUPFAM" id="SSF53850">
    <property type="entry name" value="Periplasmic binding protein-like II"/>
    <property type="match status" value="1"/>
</dbReference>
<dbReference type="CDD" id="cd08504">
    <property type="entry name" value="PBP2_OppA"/>
    <property type="match status" value="1"/>
</dbReference>
<organism evidence="8 9">
    <name type="scientific">Lactobacillus intestinalis</name>
    <dbReference type="NCBI Taxonomy" id="151781"/>
    <lineage>
        <taxon>Bacteria</taxon>
        <taxon>Bacillati</taxon>
        <taxon>Bacillota</taxon>
        <taxon>Bacilli</taxon>
        <taxon>Lactobacillales</taxon>
        <taxon>Lactobacillaceae</taxon>
        <taxon>Lactobacillus</taxon>
    </lineage>
</organism>
<protein>
    <submittedName>
        <fullName evidence="8">Peptide ABC transporter substrate-binding protein</fullName>
    </submittedName>
</protein>
<feature type="domain" description="Solute-binding protein family 5" evidence="7">
    <location>
        <begin position="79"/>
        <end position="463"/>
    </location>
</feature>
<dbReference type="Pfam" id="PF00496">
    <property type="entry name" value="SBP_bac_5"/>
    <property type="match status" value="1"/>
</dbReference>
<evidence type="ECO:0000256" key="6">
    <source>
        <dbReference type="SAM" id="SignalP"/>
    </source>
</evidence>
<comment type="caution">
    <text evidence="8">The sequence shown here is derived from an EMBL/GenBank/DDBJ whole genome shotgun (WGS) entry which is preliminary data.</text>
</comment>
<evidence type="ECO:0000256" key="2">
    <source>
        <dbReference type="ARBA" id="ARBA00005695"/>
    </source>
</evidence>
<keyword evidence="3" id="KW-0813">Transport</keyword>
<dbReference type="Proteomes" id="UP000309117">
    <property type="component" value="Unassembled WGS sequence"/>
</dbReference>
<comment type="subcellular location">
    <subcellularLocation>
        <location evidence="1">Cell envelope</location>
    </subcellularLocation>
</comment>
<comment type="similarity">
    <text evidence="2">Belongs to the bacterial solute-binding protein 5 family.</text>
</comment>
<dbReference type="PIRSF" id="PIRSF002741">
    <property type="entry name" value="MppA"/>
    <property type="match status" value="1"/>
</dbReference>
<sequence>MEKWRKVFAVGFAVGACGLALTACSNQSNSSSSGTKKTLNWMEQAEIPSMDISKAVDRVSYEQLNNTMEGLYRLGNNAKIEPGLATKTEESKDGKTWTFTLRKNSKWSNGDPVTAKDFVYSWRRTVNPKTASEYSYLFSGVKNADAIVAGKKPVSSLGVKAEGNYKLVVNLDKRIPYFKLLMGFPLFYPQNENAVKKFGKNYAMASKYNYYNGPFVQKGWNGSNLTWKLEKNPNYWDKKNVKLDTINYSVQKTPSTAYNEYQSGKLDAAVLNAQGTKQLKNQKGYTIRKMASTQYLQLNMQKNPDFKNEKLRRAFSMAINRNNLANTIGGANQPATTFSAEDMVKVNGKDYTNLVKNNKTKNVMSYNPSNANKVYQQALNELGKKKLSFTILSDDDDTSKKAAEFLQSQLESNLDNLDVNVQSIPKKTRLNRAMKGDFDAVLTGWIADFSDPISFLDLETTKNTYNFGKWSNSQYDKLVANSKTTSSENERWNNMKDAERVLLEKQGVTPLYHPEEAWMVRPSVKGVVFNGAGAPYSFKNAYVAN</sequence>
<evidence type="ECO:0000313" key="9">
    <source>
        <dbReference type="Proteomes" id="UP000309117"/>
    </source>
</evidence>
<evidence type="ECO:0000256" key="5">
    <source>
        <dbReference type="ARBA" id="ARBA00022856"/>
    </source>
</evidence>
<dbReference type="PROSITE" id="PS51257">
    <property type="entry name" value="PROKAR_LIPOPROTEIN"/>
    <property type="match status" value="1"/>
</dbReference>
<keyword evidence="4 6" id="KW-0732">Signal</keyword>
<reference evidence="8 9" key="1">
    <citation type="submission" date="2019-04" db="EMBL/GenBank/DDBJ databases">
        <title>Microbes associate with the intestines of laboratory mice.</title>
        <authorList>
            <person name="Navarre W."/>
            <person name="Wong E."/>
            <person name="Huang K."/>
            <person name="Tropini C."/>
            <person name="Ng K."/>
            <person name="Yu B."/>
        </authorList>
    </citation>
    <scope>NUCLEOTIDE SEQUENCE [LARGE SCALE GENOMIC DNA]</scope>
    <source>
        <strain evidence="8 9">NM61_E11</strain>
    </source>
</reference>
<dbReference type="Gene3D" id="3.90.76.10">
    <property type="entry name" value="Dipeptide-binding Protein, Domain 1"/>
    <property type="match status" value="1"/>
</dbReference>
<keyword evidence="5" id="KW-0653">Protein transport</keyword>
<dbReference type="PANTHER" id="PTHR30290">
    <property type="entry name" value="PERIPLASMIC BINDING COMPONENT OF ABC TRANSPORTER"/>
    <property type="match status" value="1"/>
</dbReference>